<dbReference type="Gene3D" id="1.25.40.10">
    <property type="entry name" value="Tetratricopeptide repeat domain"/>
    <property type="match status" value="1"/>
</dbReference>
<dbReference type="PANTHER" id="PTHR37841:SF1">
    <property type="entry name" value="DUF3298 DOMAIN-CONTAINING PROTEIN"/>
    <property type="match status" value="1"/>
</dbReference>
<dbReference type="AlphaFoldDB" id="A0A426DN75"/>
<evidence type="ECO:0000313" key="3">
    <source>
        <dbReference type="Proteomes" id="UP000274920"/>
    </source>
</evidence>
<organism evidence="2 3">
    <name type="scientific">Schaedlerella arabinosiphila</name>
    <dbReference type="NCBI Taxonomy" id="2044587"/>
    <lineage>
        <taxon>Bacteria</taxon>
        <taxon>Bacillati</taxon>
        <taxon>Bacillota</taxon>
        <taxon>Clostridia</taxon>
        <taxon>Lachnospirales</taxon>
        <taxon>Lachnospiraceae</taxon>
        <taxon>Schaedlerella</taxon>
    </lineage>
</organism>
<dbReference type="InterPro" id="IPR011990">
    <property type="entry name" value="TPR-like_helical_dom_sf"/>
</dbReference>
<name>A0A426DN75_9FIRM</name>
<evidence type="ECO:0000256" key="1">
    <source>
        <dbReference type="SAM" id="SignalP"/>
    </source>
</evidence>
<accession>A0A426DN75</accession>
<dbReference type="SUPFAM" id="SSF48452">
    <property type="entry name" value="TPR-like"/>
    <property type="match status" value="1"/>
</dbReference>
<proteinExistence type="predicted"/>
<keyword evidence="3" id="KW-1185">Reference proteome</keyword>
<comment type="caution">
    <text evidence="2">The sequence shown here is derived from an EMBL/GenBank/DDBJ whole genome shotgun (WGS) entry which is preliminary data.</text>
</comment>
<keyword evidence="1" id="KW-0732">Signal</keyword>
<feature type="chain" id="PRO_5038443299" evidence="1">
    <location>
        <begin position="23"/>
        <end position="436"/>
    </location>
</feature>
<feature type="signal peptide" evidence="1">
    <location>
        <begin position="1"/>
        <end position="22"/>
    </location>
</feature>
<evidence type="ECO:0000313" key="2">
    <source>
        <dbReference type="EMBL" id="RRK34200.1"/>
    </source>
</evidence>
<protein>
    <submittedName>
        <fullName evidence="2">Uncharacterized protein</fullName>
    </submittedName>
</protein>
<reference evidence="2" key="1">
    <citation type="submission" date="2018-10" db="EMBL/GenBank/DDBJ databases">
        <title>Schaedlerella arabinophila gen. nov. sp. nov., isolated from the mouse intestinal tract and comparative analysis with the genome of the closely related altered Schaedler flora strain ASF502.</title>
        <authorList>
            <person name="Miyake S."/>
            <person name="Soh M."/>
            <person name="Seedorf H."/>
        </authorList>
    </citation>
    <scope>NUCLEOTIDE SEQUENCE [LARGE SCALE GENOMIC DNA]</scope>
    <source>
        <strain evidence="2">DSM 106076</strain>
    </source>
</reference>
<dbReference type="RefSeq" id="WP_125129356.1">
    <property type="nucleotide sequence ID" value="NZ_RHJS01000002.1"/>
</dbReference>
<dbReference type="Pfam" id="PF14903">
    <property type="entry name" value="WG_beta_rep"/>
    <property type="match status" value="2"/>
</dbReference>
<dbReference type="EMBL" id="RHJS01000002">
    <property type="protein sequence ID" value="RRK34200.1"/>
    <property type="molecule type" value="Genomic_DNA"/>
</dbReference>
<dbReference type="PANTHER" id="PTHR37841">
    <property type="entry name" value="GLR2918 PROTEIN"/>
    <property type="match status" value="1"/>
</dbReference>
<dbReference type="SUPFAM" id="SSF69360">
    <property type="entry name" value="Cell wall binding repeat"/>
    <property type="match status" value="1"/>
</dbReference>
<dbReference type="Proteomes" id="UP000274920">
    <property type="component" value="Unassembled WGS sequence"/>
</dbReference>
<dbReference type="InterPro" id="IPR032774">
    <property type="entry name" value="WG_beta_rep"/>
</dbReference>
<gene>
    <name evidence="2" type="ORF">EBB54_24850</name>
</gene>
<sequence>MKKNIMLLFIAMLGLSWYTAVSEAVNNPKKVQEHLQKAAELEEKGIYVDAVTEYEQALEYAPEDSDIYIRMADAYRNGGDSRKFASTCEKAAEAFQEDTKAMDLLMEYYMENDYESKAVKYLTNFLEAYPDNENAQKWFLELKGSYTELYCRYEKMSDIVNDSMVVMEDGLYGIADAEGREIIAAEYEELQPFSKDGFALAKNDGGDYLYIDRDGQTRKVPDEIYQAPGMISEDRAAVCRDGKYGYLDEEMEPAGEFVWEELTGIKNSTGAGKRDGKWVLVNKNGEPKTEERYEDVVMDKSGFCSNQERIFVKTGKAYFLIDRKGKRIGELTFDDAKAFTENGYAAVCRGDKWGFVNQDGELVTEYQYEEAESFQNGYAAVCIGGLWGYIDADGQQIIDCRFTGASHFSKSGTAAVKIENDDGEEEWKLIRLNIFS</sequence>